<evidence type="ECO:0000256" key="1">
    <source>
        <dbReference type="SAM" id="MobiDB-lite"/>
    </source>
</evidence>
<keyword evidence="2" id="KW-0472">Membrane</keyword>
<feature type="domain" description="TSP C-terminal" evidence="3">
    <location>
        <begin position="9"/>
        <end position="213"/>
    </location>
</feature>
<dbReference type="AlphaFoldDB" id="A0A934WI58"/>
<dbReference type="InterPro" id="IPR008859">
    <property type="entry name" value="Thrombospondin_C"/>
</dbReference>
<dbReference type="GO" id="GO:0005509">
    <property type="term" value="F:calcium ion binding"/>
    <property type="evidence" value="ECO:0007669"/>
    <property type="project" value="InterPro"/>
</dbReference>
<proteinExistence type="predicted"/>
<dbReference type="Gene3D" id="2.60.120.200">
    <property type="match status" value="1"/>
</dbReference>
<accession>A0A934WI58</accession>
<evidence type="ECO:0000313" key="5">
    <source>
        <dbReference type="Proteomes" id="UP000706333"/>
    </source>
</evidence>
<reference evidence="4" key="2">
    <citation type="journal article" date="2020" name="Microorganisms">
        <title>Osmotic Adaptation and Compatible Solute Biosynthesis of Phototrophic Bacteria as Revealed from Genome Analyses.</title>
        <authorList>
            <person name="Imhoff J.F."/>
            <person name="Rahn T."/>
            <person name="Kunzel S."/>
            <person name="Keller A."/>
            <person name="Neulinger S.C."/>
        </authorList>
    </citation>
    <scope>NUCLEOTIDE SEQUENCE</scope>
    <source>
        <strain evidence="4">LMG 28126</strain>
    </source>
</reference>
<feature type="region of interest" description="Disordered" evidence="1">
    <location>
        <begin position="33"/>
        <end position="52"/>
    </location>
</feature>
<organism evidence="4 5">
    <name type="scientific">Rhodobaculum claviforme</name>
    <dbReference type="NCBI Taxonomy" id="1549854"/>
    <lineage>
        <taxon>Bacteria</taxon>
        <taxon>Pseudomonadati</taxon>
        <taxon>Pseudomonadota</taxon>
        <taxon>Alphaproteobacteria</taxon>
        <taxon>Rhodobacterales</taxon>
        <taxon>Paracoccaceae</taxon>
        <taxon>Rhodobaculum</taxon>
    </lineage>
</organism>
<keyword evidence="2" id="KW-0812">Transmembrane</keyword>
<dbReference type="PROSITE" id="PS51236">
    <property type="entry name" value="TSP_CTER"/>
    <property type="match status" value="1"/>
</dbReference>
<evidence type="ECO:0000313" key="4">
    <source>
        <dbReference type="EMBL" id="MBK5926549.1"/>
    </source>
</evidence>
<comment type="caution">
    <text evidence="4">The sequence shown here is derived from an EMBL/GenBank/DDBJ whole genome shotgun (WGS) entry which is preliminary data.</text>
</comment>
<dbReference type="Proteomes" id="UP000706333">
    <property type="component" value="Unassembled WGS sequence"/>
</dbReference>
<dbReference type="GO" id="GO:0005576">
    <property type="term" value="C:extracellular region"/>
    <property type="evidence" value="ECO:0007669"/>
    <property type="project" value="InterPro"/>
</dbReference>
<dbReference type="InterPro" id="IPR022472">
    <property type="entry name" value="VPLPA-CTERM"/>
</dbReference>
<gene>
    <name evidence="4" type="ORF">CCR87_04125</name>
</gene>
<dbReference type="InterPro" id="IPR013320">
    <property type="entry name" value="ConA-like_dom_sf"/>
</dbReference>
<dbReference type="EMBL" id="NHSD01000135">
    <property type="protein sequence ID" value="MBK5926549.1"/>
    <property type="molecule type" value="Genomic_DNA"/>
</dbReference>
<sequence>MVGAMVGATGAQAAPVDLSTWVREGAGIWNVSPDKTSVTQTQNTTPGVFHSNTNSQGQFLSGTIRVNTSTDDDFVGFVLGYRAGDLSSATADYLLIDWKQATQSLGGCTGAVGLAISRVTGPLTSGSMAWCHQGPGIEELARATTLGSTGWADFATYTFELVFTATRVQVVVDGTTEIEINGSFSNGSFGFYNYSQANVTYAGIQQGAAPIPLPAAGWLLLAGLGALGVAGRRRAR</sequence>
<dbReference type="Pfam" id="PF05735">
    <property type="entry name" value="TSP_C"/>
    <property type="match status" value="1"/>
</dbReference>
<protein>
    <recommendedName>
        <fullName evidence="3">TSP C-terminal domain-containing protein</fullName>
    </recommendedName>
</protein>
<keyword evidence="2" id="KW-1133">Transmembrane helix</keyword>
<feature type="transmembrane region" description="Helical" evidence="2">
    <location>
        <begin position="211"/>
        <end position="230"/>
    </location>
</feature>
<reference evidence="4" key="1">
    <citation type="submission" date="2017-05" db="EMBL/GenBank/DDBJ databases">
        <authorList>
            <person name="Imhoff J.F."/>
            <person name="Rahn T."/>
            <person name="Kuenzel S."/>
            <person name="Neulinger S.C."/>
        </authorList>
    </citation>
    <scope>NUCLEOTIDE SEQUENCE</scope>
    <source>
        <strain evidence="4">LMG 28126</strain>
    </source>
</reference>
<dbReference type="NCBIfam" id="TIGR03370">
    <property type="entry name" value="VPLPA-CTERM"/>
    <property type="match status" value="1"/>
</dbReference>
<name>A0A934WI58_9RHOB</name>
<dbReference type="GO" id="GO:0007155">
    <property type="term" value="P:cell adhesion"/>
    <property type="evidence" value="ECO:0007669"/>
    <property type="project" value="InterPro"/>
</dbReference>
<dbReference type="SUPFAM" id="SSF49899">
    <property type="entry name" value="Concanavalin A-like lectins/glucanases"/>
    <property type="match status" value="1"/>
</dbReference>
<keyword evidence="5" id="KW-1185">Reference proteome</keyword>
<evidence type="ECO:0000259" key="3">
    <source>
        <dbReference type="PROSITE" id="PS51236"/>
    </source>
</evidence>
<evidence type="ECO:0000256" key="2">
    <source>
        <dbReference type="SAM" id="Phobius"/>
    </source>
</evidence>